<dbReference type="AlphaFoldDB" id="A0A9N9DUF3"/>
<evidence type="ECO:0000313" key="2">
    <source>
        <dbReference type="EMBL" id="CAG8647757.1"/>
    </source>
</evidence>
<comment type="caution">
    <text evidence="2">The sequence shown here is derived from an EMBL/GenBank/DDBJ whole genome shotgun (WGS) entry which is preliminary data.</text>
</comment>
<proteinExistence type="predicted"/>
<keyword evidence="1" id="KW-1133">Transmembrane helix</keyword>
<evidence type="ECO:0000313" key="3">
    <source>
        <dbReference type="Proteomes" id="UP000789759"/>
    </source>
</evidence>
<dbReference type="Proteomes" id="UP000789759">
    <property type="component" value="Unassembled WGS sequence"/>
</dbReference>
<reference evidence="2" key="1">
    <citation type="submission" date="2021-06" db="EMBL/GenBank/DDBJ databases">
        <authorList>
            <person name="Kallberg Y."/>
            <person name="Tangrot J."/>
            <person name="Rosling A."/>
        </authorList>
    </citation>
    <scope>NUCLEOTIDE SEQUENCE</scope>
    <source>
        <strain evidence="2">FL966</strain>
    </source>
</reference>
<protein>
    <submittedName>
        <fullName evidence="2">21733_t:CDS:1</fullName>
    </submittedName>
</protein>
<organism evidence="2 3">
    <name type="scientific">Cetraspora pellucida</name>
    <dbReference type="NCBI Taxonomy" id="1433469"/>
    <lineage>
        <taxon>Eukaryota</taxon>
        <taxon>Fungi</taxon>
        <taxon>Fungi incertae sedis</taxon>
        <taxon>Mucoromycota</taxon>
        <taxon>Glomeromycotina</taxon>
        <taxon>Glomeromycetes</taxon>
        <taxon>Diversisporales</taxon>
        <taxon>Gigasporaceae</taxon>
        <taxon>Cetraspora</taxon>
    </lineage>
</organism>
<name>A0A9N9DUF3_9GLOM</name>
<evidence type="ECO:0000256" key="1">
    <source>
        <dbReference type="SAM" id="Phobius"/>
    </source>
</evidence>
<accession>A0A9N9DUF3</accession>
<dbReference type="EMBL" id="CAJVQA010006869">
    <property type="protein sequence ID" value="CAG8647757.1"/>
    <property type="molecule type" value="Genomic_DNA"/>
</dbReference>
<keyword evidence="1" id="KW-0472">Membrane</keyword>
<feature type="transmembrane region" description="Helical" evidence="1">
    <location>
        <begin position="61"/>
        <end position="81"/>
    </location>
</feature>
<sequence>MEPSSNNNTDAINVLQCVLLPNYKYIISSFKQDLHNKDLVNNNVKAETYTTAELDMLNTPLILLSTSTSIGGLSLAVILTLDEKIDTLKKALDIIKNKMSSATFGEHGSRLKLQIIMTNNCKTGRMALSHI</sequence>
<gene>
    <name evidence="2" type="ORF">CPELLU_LOCUS9179</name>
</gene>
<keyword evidence="1" id="KW-0812">Transmembrane</keyword>
<keyword evidence="3" id="KW-1185">Reference proteome</keyword>